<evidence type="ECO:0000313" key="1">
    <source>
        <dbReference type="EMBL" id="MBJ6751546.1"/>
    </source>
</evidence>
<dbReference type="PANTHER" id="PTHR43143:SF1">
    <property type="entry name" value="SERINE_THREONINE-PROTEIN PHOSPHATASE CPPED1"/>
    <property type="match status" value="1"/>
</dbReference>
<reference evidence="1 2" key="1">
    <citation type="submission" date="2020-12" db="EMBL/GenBank/DDBJ databases">
        <title>Geomonas sp. Red421, isolated from paddy soil.</title>
        <authorList>
            <person name="Xu Z."/>
            <person name="Zhang Z."/>
            <person name="Masuda Y."/>
            <person name="Itoh H."/>
            <person name="Senoo K."/>
        </authorList>
    </citation>
    <scope>NUCLEOTIDE SEQUENCE [LARGE SCALE GENOMIC DNA]</scope>
    <source>
        <strain evidence="1 2">Red421</strain>
    </source>
</reference>
<accession>A0ABS0YGY6</accession>
<gene>
    <name evidence="1" type="ORF">JFN91_15125</name>
</gene>
<dbReference type="CDD" id="cd00838">
    <property type="entry name" value="MPP_superfamily"/>
    <property type="match status" value="1"/>
</dbReference>
<keyword evidence="2" id="KW-1185">Reference proteome</keyword>
<organism evidence="1 2">
    <name type="scientific">Geomonas anaerohicana</name>
    <dbReference type="NCBI Taxonomy" id="2798583"/>
    <lineage>
        <taxon>Bacteria</taxon>
        <taxon>Pseudomonadati</taxon>
        <taxon>Thermodesulfobacteriota</taxon>
        <taxon>Desulfuromonadia</taxon>
        <taxon>Geobacterales</taxon>
        <taxon>Geobacteraceae</taxon>
        <taxon>Geomonas</taxon>
    </lineage>
</organism>
<sequence>MDDDSEKAGGVTRREFIKYSIGTMAGCYLGMSIAGCGGSNTNTPVRRWPIAKDVFTTAQQQIMPVPVPPAAPLINPRDLALYSEYGYDAWQVGPGLPHAVWKSIAPDYADAPKAARLLSFFAMTDIHIADKESPAQPLYIGWSAPFGPTGNSSAYSPVLLASTQVLDAAIQTANALHKNSPFDFAIFLGDACNNSQYNELRWYIDVIDGKVITPSSGDHRGARSIDYQRTFQAAGLDRSIPWYQVIGNHDQFWMGSCYEDAKTLAARTSGTVLNMDLGGPSSGAIDRSGYYMGVIDGSDPLGAVIRSGPEADFPTAPTVAADPRRRALSTLTETGSSWTQEFFDTASAPVGHGFNLVDPALGSGFACYSFVPRQDVPIKVIVLDDTVKGAGQPNYAAGCLDQPRLDWLKKELQAGQDDNQLMIVAAHIPFHPYRNLVTDPSQVDAAPPFMNLFIPAPFPGATSVVSDLSLLAVLQNYPNLLMWISGHRHMNTVTPHIHPGDPTRSFWEVETSSLRDFPQQFRTFEICRNSDNTISIVVTNVDPAVAALSPAATSRGKAIATARITSACTLADASSHAINAELVVQLSPAMQGTIAALGTPV</sequence>
<dbReference type="InterPro" id="IPR029052">
    <property type="entry name" value="Metallo-depent_PP-like"/>
</dbReference>
<dbReference type="PANTHER" id="PTHR43143">
    <property type="entry name" value="METALLOPHOSPHOESTERASE, CALCINEURIN SUPERFAMILY"/>
    <property type="match status" value="1"/>
</dbReference>
<dbReference type="EMBL" id="JAEMHL010000008">
    <property type="protein sequence ID" value="MBJ6751546.1"/>
    <property type="molecule type" value="Genomic_DNA"/>
</dbReference>
<dbReference type="Gene3D" id="3.60.21.10">
    <property type="match status" value="1"/>
</dbReference>
<comment type="caution">
    <text evidence="1">The sequence shown here is derived from an EMBL/GenBank/DDBJ whole genome shotgun (WGS) entry which is preliminary data.</text>
</comment>
<dbReference type="RefSeq" id="WP_199390023.1">
    <property type="nucleotide sequence ID" value="NZ_JAEMHL010000008.1"/>
</dbReference>
<dbReference type="SUPFAM" id="SSF56300">
    <property type="entry name" value="Metallo-dependent phosphatases"/>
    <property type="match status" value="1"/>
</dbReference>
<protein>
    <submittedName>
        <fullName evidence="1">TIGR03768 family metallophosphoesterase</fullName>
    </submittedName>
</protein>
<proteinExistence type="predicted"/>
<name>A0ABS0YGY6_9BACT</name>
<evidence type="ECO:0000313" key="2">
    <source>
        <dbReference type="Proteomes" id="UP000614714"/>
    </source>
</evidence>
<dbReference type="Proteomes" id="UP000614714">
    <property type="component" value="Unassembled WGS sequence"/>
</dbReference>
<dbReference type="InterPro" id="IPR022507">
    <property type="entry name" value="Metallophosphoesterase_RPA4764"/>
</dbReference>
<dbReference type="NCBIfam" id="TIGR03768">
    <property type="entry name" value="RPA4764"/>
    <property type="match status" value="1"/>
</dbReference>
<dbReference type="InterPro" id="IPR051918">
    <property type="entry name" value="STPP_CPPED1"/>
</dbReference>